<proteinExistence type="predicted"/>
<gene>
    <name evidence="3" type="ORF">pdam_00003258</name>
</gene>
<evidence type="ECO:0000313" key="3">
    <source>
        <dbReference type="EMBL" id="RMX41057.1"/>
    </source>
</evidence>
<evidence type="ECO:0000259" key="1">
    <source>
        <dbReference type="PROSITE" id="PS50191"/>
    </source>
</evidence>
<dbReference type="GO" id="GO:0005096">
    <property type="term" value="F:GTPase activator activity"/>
    <property type="evidence" value="ECO:0007669"/>
    <property type="project" value="TreeGrafter"/>
</dbReference>
<dbReference type="Proteomes" id="UP000275408">
    <property type="component" value="Unassembled WGS sequence"/>
</dbReference>
<dbReference type="AlphaFoldDB" id="A0A3M6TI09"/>
<dbReference type="PROSITE" id="PS50238">
    <property type="entry name" value="RHOGAP"/>
    <property type="match status" value="1"/>
</dbReference>
<evidence type="ECO:0000313" key="4">
    <source>
        <dbReference type="Proteomes" id="UP000275408"/>
    </source>
</evidence>
<keyword evidence="4" id="KW-1185">Reference proteome</keyword>
<feature type="domain" description="Rho-GAP" evidence="2">
    <location>
        <begin position="385"/>
        <end position="573"/>
    </location>
</feature>
<dbReference type="SUPFAM" id="SSF48350">
    <property type="entry name" value="GTPase activation domain, GAP"/>
    <property type="match status" value="1"/>
</dbReference>
<sequence>IVTVMNESLPVFGSHFGEQQDISTSSKSSEARNNFLLDVNSSGDENVSFRRSESLSPGGTRRYGMTDFGDLAGEETDLLEQFDPLVSSQSISSSLADEDTSNITKRSIQRLDSRDKMELHRGSGLMSGRVNETELTSSTVDSSDGVSHIRLGYDANNTTLESIITTKHHENAAVKSAEGNTPEVKLTGSIHEGLSALNDNFRDIAQHRILSVAGDDKSGRPVIVFSACRMPQISSIDHTRMFRYLLCTLDQYVENDYTIVYFHYGLTSKNKPTMSKVIQLYRDLDRKYRKNIKALFVVHPSSTIKLIWATIAKIASPKFSRKLCYVTRLEDLAEYVHLDQIDVPVQVAEYDKQISSQVRNGSSKQPSGVFYATPDEIPKTQQFGVSLSWMRENNNGECIPPVVSTSVEFLRETALEVEGIFRRSGNIAIVKDITQMFNKGLSVHYKNPEDIHCAAVIIKRFLRELPEPILTFKLYDTVIQSTTIPEETEKLKQMWRILHHELAEENYILLKFLMQFLNEVQEHSDVNKMTAKNLAIVFGPNLVWSKSQAASLDAMAQINSFTLLMLENVSYLFETS</sequence>
<dbReference type="SMART" id="SM00516">
    <property type="entry name" value="SEC14"/>
    <property type="match status" value="1"/>
</dbReference>
<organism evidence="3 4">
    <name type="scientific">Pocillopora damicornis</name>
    <name type="common">Cauliflower coral</name>
    <name type="synonym">Millepora damicornis</name>
    <dbReference type="NCBI Taxonomy" id="46731"/>
    <lineage>
        <taxon>Eukaryota</taxon>
        <taxon>Metazoa</taxon>
        <taxon>Cnidaria</taxon>
        <taxon>Anthozoa</taxon>
        <taxon>Hexacorallia</taxon>
        <taxon>Scleractinia</taxon>
        <taxon>Astrocoeniina</taxon>
        <taxon>Pocilloporidae</taxon>
        <taxon>Pocillopora</taxon>
    </lineage>
</organism>
<dbReference type="EMBL" id="RCHS01003527">
    <property type="protein sequence ID" value="RMX41057.1"/>
    <property type="molecule type" value="Genomic_DNA"/>
</dbReference>
<dbReference type="InterPro" id="IPR001251">
    <property type="entry name" value="CRAL-TRIO_dom"/>
</dbReference>
<dbReference type="GO" id="GO:0007264">
    <property type="term" value="P:small GTPase-mediated signal transduction"/>
    <property type="evidence" value="ECO:0007669"/>
    <property type="project" value="TreeGrafter"/>
</dbReference>
<dbReference type="Gene3D" id="1.10.555.10">
    <property type="entry name" value="Rho GTPase activation protein"/>
    <property type="match status" value="1"/>
</dbReference>
<dbReference type="PROSITE" id="PS50191">
    <property type="entry name" value="CRAL_TRIO"/>
    <property type="match status" value="1"/>
</dbReference>
<dbReference type="InterPro" id="IPR008936">
    <property type="entry name" value="Rho_GTPase_activation_prot"/>
</dbReference>
<feature type="non-terminal residue" evidence="3">
    <location>
        <position position="1"/>
    </location>
</feature>
<protein>
    <recommendedName>
        <fullName evidence="5">Rho-GAP domain-containing protein</fullName>
    </recommendedName>
</protein>
<dbReference type="PANTHER" id="PTHR45808">
    <property type="entry name" value="RHO GTPASE-ACTIVATING PROTEIN 68F"/>
    <property type="match status" value="1"/>
</dbReference>
<comment type="caution">
    <text evidence="3">The sequence shown here is derived from an EMBL/GenBank/DDBJ whole genome shotgun (WGS) entry which is preliminary data.</text>
</comment>
<dbReference type="GO" id="GO:0005737">
    <property type="term" value="C:cytoplasm"/>
    <property type="evidence" value="ECO:0007669"/>
    <property type="project" value="TreeGrafter"/>
</dbReference>
<dbReference type="SMART" id="SM00324">
    <property type="entry name" value="RhoGAP"/>
    <property type="match status" value="1"/>
</dbReference>
<dbReference type="GO" id="GO:2001136">
    <property type="term" value="P:negative regulation of endocytic recycling"/>
    <property type="evidence" value="ECO:0007669"/>
    <property type="project" value="TreeGrafter"/>
</dbReference>
<dbReference type="CDD" id="cd00170">
    <property type="entry name" value="SEC14"/>
    <property type="match status" value="1"/>
</dbReference>
<dbReference type="Pfam" id="PF00620">
    <property type="entry name" value="RhoGAP"/>
    <property type="match status" value="1"/>
</dbReference>
<evidence type="ECO:0008006" key="5">
    <source>
        <dbReference type="Google" id="ProtNLM"/>
    </source>
</evidence>
<name>A0A3M6TI09_POCDA</name>
<accession>A0A3M6TI09</accession>
<reference evidence="3 4" key="1">
    <citation type="journal article" date="2018" name="Sci. Rep.">
        <title>Comparative analysis of the Pocillopora damicornis genome highlights role of immune system in coral evolution.</title>
        <authorList>
            <person name="Cunning R."/>
            <person name="Bay R.A."/>
            <person name="Gillette P."/>
            <person name="Baker A.C."/>
            <person name="Traylor-Knowles N."/>
        </authorList>
    </citation>
    <scope>NUCLEOTIDE SEQUENCE [LARGE SCALE GENOMIC DNA]</scope>
    <source>
        <strain evidence="3">RSMAS</strain>
        <tissue evidence="3">Whole animal</tissue>
    </source>
</reference>
<dbReference type="SUPFAM" id="SSF52087">
    <property type="entry name" value="CRAL/TRIO domain"/>
    <property type="match status" value="1"/>
</dbReference>
<dbReference type="OrthoDB" id="19923at2759"/>
<feature type="domain" description="CRAL-TRIO" evidence="1">
    <location>
        <begin position="200"/>
        <end position="355"/>
    </location>
</feature>
<dbReference type="InterPro" id="IPR036865">
    <property type="entry name" value="CRAL-TRIO_dom_sf"/>
</dbReference>
<dbReference type="Gene3D" id="3.40.525.10">
    <property type="entry name" value="CRAL-TRIO lipid binding domain"/>
    <property type="match status" value="1"/>
</dbReference>
<dbReference type="PANTHER" id="PTHR45808:SF2">
    <property type="entry name" value="RHO GTPASE-ACTIVATING PROTEIN 68F"/>
    <property type="match status" value="1"/>
</dbReference>
<dbReference type="Pfam" id="PF13716">
    <property type="entry name" value="CRAL_TRIO_2"/>
    <property type="match status" value="1"/>
</dbReference>
<evidence type="ECO:0000259" key="2">
    <source>
        <dbReference type="PROSITE" id="PS50238"/>
    </source>
</evidence>
<dbReference type="InterPro" id="IPR000198">
    <property type="entry name" value="RhoGAP_dom"/>
</dbReference>